<accession>A0A4Y9NM86</accession>
<organism evidence="1 2">
    <name type="scientific">Bradyrhizobium frederickii</name>
    <dbReference type="NCBI Taxonomy" id="2560054"/>
    <lineage>
        <taxon>Bacteria</taxon>
        <taxon>Pseudomonadati</taxon>
        <taxon>Pseudomonadota</taxon>
        <taxon>Alphaproteobacteria</taxon>
        <taxon>Hyphomicrobiales</taxon>
        <taxon>Nitrobacteraceae</taxon>
        <taxon>Bradyrhizobium</taxon>
    </lineage>
</organism>
<dbReference type="PROSITE" id="PS51318">
    <property type="entry name" value="TAT"/>
    <property type="match status" value="1"/>
</dbReference>
<protein>
    <submittedName>
        <fullName evidence="1">Uncharacterized protein</fullName>
    </submittedName>
</protein>
<reference evidence="1 2" key="1">
    <citation type="submission" date="2019-03" db="EMBL/GenBank/DDBJ databases">
        <title>Bradyrhizobium strains diversity.</title>
        <authorList>
            <person name="Urquiaga M.C.O."/>
            <person name="Hungria M."/>
            <person name="Delamuta J.R.M."/>
            <person name="Klepa M.S."/>
        </authorList>
    </citation>
    <scope>NUCLEOTIDE SEQUENCE [LARGE SCALE GENOMIC DNA]</scope>
    <source>
        <strain evidence="1 2">CNPSo 3426</strain>
    </source>
</reference>
<name>A0A4Y9NM86_9BRAD</name>
<dbReference type="Proteomes" id="UP000297700">
    <property type="component" value="Unassembled WGS sequence"/>
</dbReference>
<dbReference type="RefSeq" id="WP_135167397.1">
    <property type="nucleotide sequence ID" value="NZ_SPQS01000034.1"/>
</dbReference>
<proteinExistence type="predicted"/>
<evidence type="ECO:0000313" key="1">
    <source>
        <dbReference type="EMBL" id="TFV68864.1"/>
    </source>
</evidence>
<dbReference type="AlphaFoldDB" id="A0A4Y9NM86"/>
<comment type="caution">
    <text evidence="1">The sequence shown here is derived from an EMBL/GenBank/DDBJ whole genome shotgun (WGS) entry which is preliminary data.</text>
</comment>
<dbReference type="EMBL" id="SPQS01000034">
    <property type="protein sequence ID" value="TFV68864.1"/>
    <property type="molecule type" value="Genomic_DNA"/>
</dbReference>
<evidence type="ECO:0000313" key="2">
    <source>
        <dbReference type="Proteomes" id="UP000297700"/>
    </source>
</evidence>
<sequence>MSEEEDGRTEKQDTLNRRTVIAGGVATAATVALPRAALAQPKGAGGIETRGAIYMDPEYLKTFNNHAYSPGNIHNVHVLIRNNFPNRSDLKWGLYQRDVEPDPQKWGRTPQIGQAAFDHWPDFSQEARDDLEKQPARFADPKNAMNPFDTRQTAANLLEHLDEVIRIALWDYEVPIKIKVNKNRRRHHGLTTEWDPAPQPGTNPNLRLNGLTINIDCPDGGWQGYTLWRNRSTSDHITKFEANWVVPSPPTNDEGQIIFIFNGLESVSGPNATGGILQPVLQWTTNGWFIRSWYVSADFDPMKYPNLPDPGSAVGQDHLSDENRCYSKAIPVTTGDIITGSIEGGRDTGGKFNYVCSLSRNNQIQSDTRLKMDDIPELTYAVCAVESYKVTVTPADYPTAPIVITSLDLQVENNSISPIQWTESKKAGRDFTAKSSMAGHKVEFKVV</sequence>
<gene>
    <name evidence="1" type="ORF">E4K64_35350</name>
</gene>
<dbReference type="InterPro" id="IPR006311">
    <property type="entry name" value="TAT_signal"/>
</dbReference>